<gene>
    <name evidence="7" type="ORF">O9H85_35955</name>
</gene>
<dbReference type="SUPFAM" id="SSF46785">
    <property type="entry name" value="Winged helix' DNA-binding domain"/>
    <property type="match status" value="1"/>
</dbReference>
<dbReference type="InterPro" id="IPR036388">
    <property type="entry name" value="WH-like_DNA-bd_sf"/>
</dbReference>
<evidence type="ECO:0000313" key="8">
    <source>
        <dbReference type="Proteomes" id="UP001527882"/>
    </source>
</evidence>
<organism evidence="7 8">
    <name type="scientific">Paenibacillus gyeongsangnamensis</name>
    <dbReference type="NCBI Taxonomy" id="3388067"/>
    <lineage>
        <taxon>Bacteria</taxon>
        <taxon>Bacillati</taxon>
        <taxon>Bacillota</taxon>
        <taxon>Bacilli</taxon>
        <taxon>Bacillales</taxon>
        <taxon>Paenibacillaceae</taxon>
        <taxon>Paenibacillus</taxon>
    </lineage>
</organism>
<dbReference type="PANTHER" id="PTHR33164">
    <property type="entry name" value="TRANSCRIPTIONAL REGULATOR, MARR FAMILY"/>
    <property type="match status" value="1"/>
</dbReference>
<dbReference type="RefSeq" id="WP_269886155.1">
    <property type="nucleotide sequence ID" value="NZ_JAQAGZ010000045.1"/>
</dbReference>
<evidence type="ECO:0000256" key="3">
    <source>
        <dbReference type="ARBA" id="ARBA00023015"/>
    </source>
</evidence>
<evidence type="ECO:0000259" key="6">
    <source>
        <dbReference type="PROSITE" id="PS50995"/>
    </source>
</evidence>
<dbReference type="PROSITE" id="PS50995">
    <property type="entry name" value="HTH_MARR_2"/>
    <property type="match status" value="1"/>
</dbReference>
<keyword evidence="2" id="KW-0963">Cytoplasm</keyword>
<evidence type="ECO:0000256" key="5">
    <source>
        <dbReference type="ARBA" id="ARBA00023163"/>
    </source>
</evidence>
<feature type="domain" description="HTH marR-type" evidence="6">
    <location>
        <begin position="10"/>
        <end position="140"/>
    </location>
</feature>
<dbReference type="EMBL" id="JAQAGZ010000045">
    <property type="protein sequence ID" value="MCZ8517626.1"/>
    <property type="molecule type" value="Genomic_DNA"/>
</dbReference>
<evidence type="ECO:0000256" key="4">
    <source>
        <dbReference type="ARBA" id="ARBA00023125"/>
    </source>
</evidence>
<name>A0ABT4QLQ5_9BACL</name>
<dbReference type="InterPro" id="IPR039422">
    <property type="entry name" value="MarR/SlyA-like"/>
</dbReference>
<comment type="subcellular location">
    <subcellularLocation>
        <location evidence="1">Cytoplasm</location>
    </subcellularLocation>
</comment>
<dbReference type="PANTHER" id="PTHR33164:SF5">
    <property type="entry name" value="ORGANIC HYDROPEROXIDE RESISTANCE TRANSCRIPTIONAL REGULATOR"/>
    <property type="match status" value="1"/>
</dbReference>
<keyword evidence="3" id="KW-0805">Transcription regulation</keyword>
<evidence type="ECO:0000256" key="2">
    <source>
        <dbReference type="ARBA" id="ARBA00022490"/>
    </source>
</evidence>
<evidence type="ECO:0000313" key="7">
    <source>
        <dbReference type="EMBL" id="MCZ8517626.1"/>
    </source>
</evidence>
<dbReference type="Proteomes" id="UP001527882">
    <property type="component" value="Unassembled WGS sequence"/>
</dbReference>
<dbReference type="Gene3D" id="1.10.10.10">
    <property type="entry name" value="Winged helix-like DNA-binding domain superfamily/Winged helix DNA-binding domain"/>
    <property type="match status" value="1"/>
</dbReference>
<evidence type="ECO:0000256" key="1">
    <source>
        <dbReference type="ARBA" id="ARBA00004496"/>
    </source>
</evidence>
<dbReference type="InterPro" id="IPR055166">
    <property type="entry name" value="Transc_reg_Sar_Rot_HTH"/>
</dbReference>
<reference evidence="7 8" key="1">
    <citation type="submission" date="2022-12" db="EMBL/GenBank/DDBJ databases">
        <title>Draft genome sequence of Paenibacillus sp. dW9.</title>
        <authorList>
            <person name="Choi E.-W."/>
            <person name="Kim D.-U."/>
        </authorList>
    </citation>
    <scope>NUCLEOTIDE SEQUENCE [LARGE SCALE GENOMIC DNA]</scope>
    <source>
        <strain evidence="8">dW9</strain>
    </source>
</reference>
<keyword evidence="8" id="KW-1185">Reference proteome</keyword>
<sequence>MNRDELLKLENQFCFAVYAFSREITRLYRPVLDELGLTYTQYIALLVLWEQDGVTVKELGSRLYLDSGTLTPLLKKLEGMDLIRRTRDPQDERSVIIRLTAQGHALKEQAYEVPERVFCQTGMSPEEITGLRKRLTALLEQVHHNPMEE</sequence>
<comment type="caution">
    <text evidence="7">The sequence shown here is derived from an EMBL/GenBank/DDBJ whole genome shotgun (WGS) entry which is preliminary data.</text>
</comment>
<dbReference type="SMART" id="SM00347">
    <property type="entry name" value="HTH_MARR"/>
    <property type="match status" value="1"/>
</dbReference>
<keyword evidence="4" id="KW-0238">DNA-binding</keyword>
<dbReference type="InterPro" id="IPR000835">
    <property type="entry name" value="HTH_MarR-typ"/>
</dbReference>
<keyword evidence="5" id="KW-0804">Transcription</keyword>
<accession>A0ABT4QLQ5</accession>
<proteinExistence type="predicted"/>
<dbReference type="Pfam" id="PF22381">
    <property type="entry name" value="Staph_reg_Sar_Rot"/>
    <property type="match status" value="1"/>
</dbReference>
<dbReference type="InterPro" id="IPR036390">
    <property type="entry name" value="WH_DNA-bd_sf"/>
</dbReference>
<protein>
    <submittedName>
        <fullName evidence="7">MarR family transcriptional regulator</fullName>
    </submittedName>
</protein>
<dbReference type="PRINTS" id="PR00598">
    <property type="entry name" value="HTHMARR"/>
</dbReference>